<dbReference type="RefSeq" id="WP_243467793.1">
    <property type="nucleotide sequence ID" value="NZ_BAVR01000076.1"/>
</dbReference>
<name>W4VCL9_9FIRM</name>
<keyword evidence="2" id="KW-1185">Reference proteome</keyword>
<accession>W4VCL9</accession>
<dbReference type="STRING" id="1294263.JCM21531_4161"/>
<sequence>MIEVKNPERVNTGVKKVVVDGRELESGKIQLVNDKEEHKVEVYMGKK</sequence>
<dbReference type="Proteomes" id="UP000019109">
    <property type="component" value="Unassembled WGS sequence"/>
</dbReference>
<dbReference type="Gene3D" id="2.60.420.10">
    <property type="entry name" value="Maltose phosphorylase, domain 3"/>
    <property type="match status" value="1"/>
</dbReference>
<evidence type="ECO:0000313" key="2">
    <source>
        <dbReference type="Proteomes" id="UP000019109"/>
    </source>
</evidence>
<dbReference type="EMBL" id="BAVR01000076">
    <property type="protein sequence ID" value="GAE90538.1"/>
    <property type="molecule type" value="Genomic_DNA"/>
</dbReference>
<comment type="caution">
    <text evidence="1">The sequence shown here is derived from an EMBL/GenBank/DDBJ whole genome shotgun (WGS) entry which is preliminary data.</text>
</comment>
<dbReference type="AlphaFoldDB" id="W4VCL9"/>
<proteinExistence type="predicted"/>
<protein>
    <submittedName>
        <fullName evidence="1">Cyclic beta-1,2-glucan synthase</fullName>
    </submittedName>
</protein>
<evidence type="ECO:0000313" key="1">
    <source>
        <dbReference type="EMBL" id="GAE90538.1"/>
    </source>
</evidence>
<gene>
    <name evidence="1" type="ORF">JCM21531_4161</name>
</gene>
<organism evidence="1 2">
    <name type="scientific">Acetivibrio straminisolvens JCM 21531</name>
    <dbReference type="NCBI Taxonomy" id="1294263"/>
    <lineage>
        <taxon>Bacteria</taxon>
        <taxon>Bacillati</taxon>
        <taxon>Bacillota</taxon>
        <taxon>Clostridia</taxon>
        <taxon>Eubacteriales</taxon>
        <taxon>Oscillospiraceae</taxon>
        <taxon>Acetivibrio</taxon>
    </lineage>
</organism>
<reference evidence="1" key="1">
    <citation type="journal article" date="2014" name="Genome Announc.">
        <title>Draft Genome Sequence of Clostridium straminisolvens Strain JCM 21531T, Isolated from a Cellulose-Degrading Bacterial Community.</title>
        <authorList>
            <person name="Yuki M."/>
            <person name="Oshima K."/>
            <person name="Suda W."/>
            <person name="Sakamoto M."/>
            <person name="Kitamura K."/>
            <person name="Iida T."/>
            <person name="Hattori M."/>
            <person name="Ohkuma M."/>
        </authorList>
    </citation>
    <scope>NUCLEOTIDE SEQUENCE [LARGE SCALE GENOMIC DNA]</scope>
    <source>
        <strain evidence="1">JCM 21531</strain>
    </source>
</reference>